<proteinExistence type="predicted"/>
<sequence>MELKHRAVKFSFLAGIFAILTLSATFTTSCKKEDPTRVTITVRDTINRAVPGAVVRVYAKPTDSTQVASRIRFDESKITNSSGQVLFDYTSFTKPGQAGFAVLDIFAYKLSDNDPNDTLGIGIGQVRVEENKNNTKAIRIQ</sequence>
<dbReference type="Gene3D" id="2.60.40.10">
    <property type="entry name" value="Immunoglobulins"/>
    <property type="match status" value="1"/>
</dbReference>
<evidence type="ECO:0008006" key="4">
    <source>
        <dbReference type="Google" id="ProtNLM"/>
    </source>
</evidence>
<protein>
    <recommendedName>
        <fullName evidence="4">Big-1 domain-containing protein</fullName>
    </recommendedName>
</protein>
<keyword evidence="1" id="KW-0732">Signal</keyword>
<feature type="chain" id="PRO_5022762116" description="Big-1 domain-containing protein" evidence="1">
    <location>
        <begin position="25"/>
        <end position="141"/>
    </location>
</feature>
<dbReference type="EMBL" id="VORB01000001">
    <property type="protein sequence ID" value="TXC85414.1"/>
    <property type="molecule type" value="Genomic_DNA"/>
</dbReference>
<dbReference type="PROSITE" id="PS51257">
    <property type="entry name" value="PROKAR_LIPOPROTEIN"/>
    <property type="match status" value="1"/>
</dbReference>
<reference evidence="2 3" key="1">
    <citation type="submission" date="2019-08" db="EMBL/GenBank/DDBJ databases">
        <title>Genome of Luteibaculum oceani JCM 18817.</title>
        <authorList>
            <person name="Bowman J.P."/>
        </authorList>
    </citation>
    <scope>NUCLEOTIDE SEQUENCE [LARGE SCALE GENOMIC DNA]</scope>
    <source>
        <strain evidence="2 3">JCM 18817</strain>
    </source>
</reference>
<dbReference type="Proteomes" id="UP000321168">
    <property type="component" value="Unassembled WGS sequence"/>
</dbReference>
<dbReference type="InterPro" id="IPR013783">
    <property type="entry name" value="Ig-like_fold"/>
</dbReference>
<evidence type="ECO:0000313" key="3">
    <source>
        <dbReference type="Proteomes" id="UP000321168"/>
    </source>
</evidence>
<dbReference type="RefSeq" id="WP_147012828.1">
    <property type="nucleotide sequence ID" value="NZ_VORB01000001.1"/>
</dbReference>
<dbReference type="OrthoDB" id="1467634at2"/>
<dbReference type="AlphaFoldDB" id="A0A5C6VKX8"/>
<evidence type="ECO:0000313" key="2">
    <source>
        <dbReference type="EMBL" id="TXC85414.1"/>
    </source>
</evidence>
<feature type="signal peptide" evidence="1">
    <location>
        <begin position="1"/>
        <end position="24"/>
    </location>
</feature>
<keyword evidence="3" id="KW-1185">Reference proteome</keyword>
<organism evidence="2 3">
    <name type="scientific">Luteibaculum oceani</name>
    <dbReference type="NCBI Taxonomy" id="1294296"/>
    <lineage>
        <taxon>Bacteria</taxon>
        <taxon>Pseudomonadati</taxon>
        <taxon>Bacteroidota</taxon>
        <taxon>Flavobacteriia</taxon>
        <taxon>Flavobacteriales</taxon>
        <taxon>Luteibaculaceae</taxon>
        <taxon>Luteibaculum</taxon>
    </lineage>
</organism>
<comment type="caution">
    <text evidence="2">The sequence shown here is derived from an EMBL/GenBank/DDBJ whole genome shotgun (WGS) entry which is preliminary data.</text>
</comment>
<accession>A0A5C6VKX8</accession>
<gene>
    <name evidence="2" type="ORF">FRX97_01955</name>
</gene>
<name>A0A5C6VKX8_9FLAO</name>
<evidence type="ECO:0000256" key="1">
    <source>
        <dbReference type="SAM" id="SignalP"/>
    </source>
</evidence>